<dbReference type="PANTHER" id="PTHR30349">
    <property type="entry name" value="PHAGE INTEGRASE-RELATED"/>
    <property type="match status" value="1"/>
</dbReference>
<comment type="caution">
    <text evidence="4">The sequence shown here is derived from an EMBL/GenBank/DDBJ whole genome shotgun (WGS) entry which is preliminary data.</text>
</comment>
<dbReference type="InterPro" id="IPR010998">
    <property type="entry name" value="Integrase_recombinase_N"/>
</dbReference>
<dbReference type="PANTHER" id="PTHR30349:SF89">
    <property type="entry name" value="INTEGRASE_RECOMBINASE"/>
    <property type="match status" value="1"/>
</dbReference>
<dbReference type="SUPFAM" id="SSF56349">
    <property type="entry name" value="DNA breaking-rejoining enzymes"/>
    <property type="match status" value="1"/>
</dbReference>
<dbReference type="Gene3D" id="1.10.150.130">
    <property type="match status" value="1"/>
</dbReference>
<dbReference type="InterPro" id="IPR002104">
    <property type="entry name" value="Integrase_catalytic"/>
</dbReference>
<dbReference type="Gene3D" id="1.10.443.10">
    <property type="entry name" value="Intergrase catalytic core"/>
    <property type="match status" value="1"/>
</dbReference>
<feature type="domain" description="Tyr recombinase" evidence="3">
    <location>
        <begin position="108"/>
        <end position="265"/>
    </location>
</feature>
<gene>
    <name evidence="4" type="ORF">CLOBOL_02663</name>
</gene>
<dbReference type="Pfam" id="PF00589">
    <property type="entry name" value="Phage_integrase"/>
    <property type="match status" value="1"/>
</dbReference>
<dbReference type="InterPro" id="IPR050090">
    <property type="entry name" value="Tyrosine_recombinase_XerCD"/>
</dbReference>
<dbReference type="EMBL" id="ABCC02000025">
    <property type="protein sequence ID" value="EDP16963.1"/>
    <property type="molecule type" value="Genomic_DNA"/>
</dbReference>
<dbReference type="InterPro" id="IPR011010">
    <property type="entry name" value="DNA_brk_join_enz"/>
</dbReference>
<evidence type="ECO:0000256" key="2">
    <source>
        <dbReference type="ARBA" id="ARBA00023172"/>
    </source>
</evidence>
<evidence type="ECO:0000256" key="1">
    <source>
        <dbReference type="ARBA" id="ARBA00023125"/>
    </source>
</evidence>
<dbReference type="GO" id="GO:0006310">
    <property type="term" value="P:DNA recombination"/>
    <property type="evidence" value="ECO:0007669"/>
    <property type="project" value="UniProtKB-KW"/>
</dbReference>
<dbReference type="HOGENOM" id="CLU_027562_9_2_9"/>
<organism evidence="4 5">
    <name type="scientific">Enterocloster bolteae (strain ATCC BAA-613 / DSM 15670 / CCUG 46953 / JCM 12243 / WAL 16351)</name>
    <name type="common">Clostridium bolteae</name>
    <dbReference type="NCBI Taxonomy" id="411902"/>
    <lineage>
        <taxon>Bacteria</taxon>
        <taxon>Bacillati</taxon>
        <taxon>Bacillota</taxon>
        <taxon>Clostridia</taxon>
        <taxon>Lachnospirales</taxon>
        <taxon>Lachnospiraceae</taxon>
        <taxon>Enterocloster</taxon>
    </lineage>
</organism>
<proteinExistence type="predicted"/>
<protein>
    <recommendedName>
        <fullName evidence="3">Tyr recombinase domain-containing protein</fullName>
    </recommendedName>
</protein>
<dbReference type="GO" id="GO:0015074">
    <property type="term" value="P:DNA integration"/>
    <property type="evidence" value="ECO:0007669"/>
    <property type="project" value="InterPro"/>
</dbReference>
<dbReference type="AlphaFoldDB" id="A8RQ67"/>
<evidence type="ECO:0000313" key="4">
    <source>
        <dbReference type="EMBL" id="EDP16963.1"/>
    </source>
</evidence>
<accession>A8RQ67</accession>
<dbReference type="GO" id="GO:0003677">
    <property type="term" value="F:DNA binding"/>
    <property type="evidence" value="ECO:0007669"/>
    <property type="project" value="UniProtKB-KW"/>
</dbReference>
<reference evidence="4 5" key="1">
    <citation type="submission" date="2007-08" db="EMBL/GenBank/DDBJ databases">
        <authorList>
            <person name="Fulton L."/>
            <person name="Clifton S."/>
            <person name="Fulton B."/>
            <person name="Xu J."/>
            <person name="Minx P."/>
            <person name="Pepin K.H."/>
            <person name="Johnson M."/>
            <person name="Thiruvilangam P."/>
            <person name="Bhonagiri V."/>
            <person name="Nash W.E."/>
            <person name="Mardis E.R."/>
            <person name="Wilson R.K."/>
        </authorList>
    </citation>
    <scope>NUCLEOTIDE SEQUENCE [LARGE SCALE GENOMIC DNA]</scope>
    <source>
        <strain evidence="5">ATCC BAA-613 / DSM 15670 / CCUG 46953 / JCM 12243 / WAL 16351</strain>
    </source>
</reference>
<dbReference type="InterPro" id="IPR013762">
    <property type="entry name" value="Integrase-like_cat_sf"/>
</dbReference>
<name>A8RQ67_ENTBW</name>
<keyword evidence="2" id="KW-0233">DNA recombination</keyword>
<reference evidence="4 5" key="2">
    <citation type="submission" date="2007-09" db="EMBL/GenBank/DDBJ databases">
        <title>Draft genome sequence of Clostridium bolteae (ATCC BAA-613).</title>
        <authorList>
            <person name="Sudarsanam P."/>
            <person name="Ley R."/>
            <person name="Guruge J."/>
            <person name="Turnbaugh P.J."/>
            <person name="Mahowald M."/>
            <person name="Liep D."/>
            <person name="Gordon J."/>
        </authorList>
    </citation>
    <scope>NUCLEOTIDE SEQUENCE [LARGE SCALE GENOMIC DNA]</scope>
    <source>
        <strain evidence="5">ATCC BAA-613 / DSM 15670 / CCUG 46953 / JCM 12243 / WAL 16351</strain>
    </source>
</reference>
<dbReference type="PaxDb" id="411902-CLOBOL_02663"/>
<evidence type="ECO:0000259" key="3">
    <source>
        <dbReference type="PROSITE" id="PS51898"/>
    </source>
</evidence>
<dbReference type="Proteomes" id="UP000005396">
    <property type="component" value="Unassembled WGS sequence"/>
</dbReference>
<sequence>MKGVLSMKTNMQEINGPAFHAYLKKAQSSPNTIRSCLAAYRLYHSLYNDLAVNHLLCFKDYLIRHYKASTVNNRIYGINRYLDFLEEIYGSQMIHFRLTVIRTQQAAFLDNIISQEDYETFKKRLKDSGNMLWYFVVRFLACTGARVSELIQIKAEHLHLGYIDLYTKGGKVRRLHFPDALCQEALEWLSAKGQVSGFLFVNRGGNQITARGISSQLKTLAIRCNIPPETVYPHSFRHRFAKNFLESFNRFPIISLDVLICRYSP</sequence>
<dbReference type="eggNOG" id="COG0582">
    <property type="taxonomic scope" value="Bacteria"/>
</dbReference>
<dbReference type="PROSITE" id="PS51898">
    <property type="entry name" value="TYR_RECOMBINASE"/>
    <property type="match status" value="1"/>
</dbReference>
<evidence type="ECO:0000313" key="5">
    <source>
        <dbReference type="Proteomes" id="UP000005396"/>
    </source>
</evidence>
<keyword evidence="1" id="KW-0238">DNA-binding</keyword>